<dbReference type="Pfam" id="PF02931">
    <property type="entry name" value="Neur_chan_LBD"/>
    <property type="match status" value="1"/>
</dbReference>
<dbReference type="EMBL" id="CM002912">
    <property type="protein sequence ID" value="KMY98567.1"/>
    <property type="molecule type" value="Genomic_DNA"/>
</dbReference>
<dbReference type="GO" id="GO:0099095">
    <property type="term" value="F:ligand-gated monoatomic anion channel activity"/>
    <property type="evidence" value="ECO:0007669"/>
    <property type="project" value="UniProtKB-ARBA"/>
</dbReference>
<evidence type="ECO:0000256" key="13">
    <source>
        <dbReference type="ARBA" id="ARBA00023180"/>
    </source>
</evidence>
<reference evidence="25" key="3">
    <citation type="submission" date="2015-04" db="EMBL/GenBank/DDBJ databases">
        <authorList>
            <consortium name="FlyBase"/>
        </authorList>
    </citation>
    <scope>NUCLEOTIDE SEQUENCE</scope>
    <source>
        <strain evidence="25">W501</strain>
    </source>
</reference>
<feature type="transmembrane region" description="Helical" evidence="21">
    <location>
        <begin position="300"/>
        <end position="321"/>
    </location>
</feature>
<dbReference type="Bgee" id="FBgn0012851">
    <property type="expression patterns" value="Expressed in adult organism"/>
</dbReference>
<evidence type="ECO:0000256" key="6">
    <source>
        <dbReference type="ARBA" id="ARBA00022989"/>
    </source>
</evidence>
<keyword evidence="8 21" id="KW-0406">Ion transport</keyword>
<feature type="transmembrane region" description="Helical" evidence="21">
    <location>
        <begin position="546"/>
        <end position="566"/>
    </location>
</feature>
<dbReference type="InterPro" id="IPR036719">
    <property type="entry name" value="Neuro-gated_channel_TM_sf"/>
</dbReference>
<dbReference type="Proteomes" id="UP000035880">
    <property type="component" value="Chromosome 3L"/>
</dbReference>
<dbReference type="SUPFAM" id="SSF90112">
    <property type="entry name" value="Neurotransmitter-gated ion-channel transmembrane pore"/>
    <property type="match status" value="1"/>
</dbReference>
<protein>
    <recommendedName>
        <fullName evidence="19">Gamma-aminobutyric acid receptor subunit beta</fullName>
    </recommendedName>
    <alternativeName>
        <fullName evidence="20">Protein cyclodiene resistance</fullName>
    </alternativeName>
</protein>
<evidence type="ECO:0000256" key="21">
    <source>
        <dbReference type="RuleBase" id="RU000687"/>
    </source>
</evidence>
<proteinExistence type="inferred from homology"/>
<dbReference type="GO" id="GO:0005254">
    <property type="term" value="F:chloride channel activity"/>
    <property type="evidence" value="ECO:0007669"/>
    <property type="project" value="UniProtKB-KW"/>
</dbReference>
<keyword evidence="7" id="KW-0770">Synapse</keyword>
<dbReference type="InterPro" id="IPR038050">
    <property type="entry name" value="Neuro_actylchol_rec"/>
</dbReference>
<dbReference type="CDD" id="cd19049">
    <property type="entry name" value="LGIC_TM_anion"/>
    <property type="match status" value="1"/>
</dbReference>
<feature type="domain" description="Neurotransmitter-gated ion-channel ligand-binding" evidence="23">
    <location>
        <begin position="61"/>
        <end position="261"/>
    </location>
</feature>
<gene>
    <name evidence="25" type="primary">Dsim\Rdl</name>
    <name evidence="25" type="ORF">Dsimw501_GD12940</name>
</gene>
<evidence type="ECO:0000256" key="11">
    <source>
        <dbReference type="ARBA" id="ARBA00023170"/>
    </source>
</evidence>
<organism evidence="25">
    <name type="scientific">Drosophila simulans</name>
    <name type="common">Fruit fly</name>
    <dbReference type="NCBI Taxonomy" id="7240"/>
    <lineage>
        <taxon>Eukaryota</taxon>
        <taxon>Metazoa</taxon>
        <taxon>Ecdysozoa</taxon>
        <taxon>Arthropoda</taxon>
        <taxon>Hexapoda</taxon>
        <taxon>Insecta</taxon>
        <taxon>Pterygota</taxon>
        <taxon>Neoptera</taxon>
        <taxon>Endopterygota</taxon>
        <taxon>Diptera</taxon>
        <taxon>Brachycera</taxon>
        <taxon>Muscomorpha</taxon>
        <taxon>Ephydroidea</taxon>
        <taxon>Drosophilidae</taxon>
        <taxon>Drosophila</taxon>
        <taxon>Sophophora</taxon>
    </lineage>
</organism>
<reference evidence="25" key="1">
    <citation type="journal article" date="2013" name="Genome Res.">
        <title>A second-generation assembly of the Drosophila simulans genome provides new insights into patterns of lineage-specific divergence.</title>
        <authorList>
            <person name="Hu T.T."/>
            <person name="Eisen M.B."/>
            <person name="Thornton K.R."/>
            <person name="Andolfatto P."/>
        </authorList>
    </citation>
    <scope>NUCLEOTIDE SEQUENCE [LARGE SCALE GENOMIC DNA]</scope>
    <source>
        <strain evidence="25">W501</strain>
    </source>
</reference>
<feature type="compositionally biased region" description="Gly residues" evidence="22">
    <location>
        <begin position="471"/>
        <end position="508"/>
    </location>
</feature>
<dbReference type="FunFam" id="1.20.58.390:FF:000047">
    <property type="entry name" value="Resistance to dieldrin, isoform H"/>
    <property type="match status" value="1"/>
</dbReference>
<evidence type="ECO:0000256" key="20">
    <source>
        <dbReference type="ARBA" id="ARBA00079462"/>
    </source>
</evidence>
<dbReference type="Gene3D" id="1.20.58.390">
    <property type="entry name" value="Neurotransmitter-gated ion-channel transmembrane domain"/>
    <property type="match status" value="2"/>
</dbReference>
<evidence type="ECO:0000256" key="3">
    <source>
        <dbReference type="ARBA" id="ARBA00022475"/>
    </source>
</evidence>
<dbReference type="OrthoDB" id="8890589at2759"/>
<feature type="transmembrane region" description="Helical" evidence="21">
    <location>
        <begin position="267"/>
        <end position="291"/>
    </location>
</feature>
<name>A0A0J9RSB1_DROSI</name>
<evidence type="ECO:0000256" key="4">
    <source>
        <dbReference type="ARBA" id="ARBA00022692"/>
    </source>
</evidence>
<feature type="compositionally biased region" description="Gly residues" evidence="22">
    <location>
        <begin position="396"/>
        <end position="425"/>
    </location>
</feature>
<keyword evidence="15" id="KW-0628">Postsynaptic cell membrane</keyword>
<dbReference type="GO" id="GO:0004890">
    <property type="term" value="F:GABA-A receptor activity"/>
    <property type="evidence" value="ECO:0007669"/>
    <property type="project" value="InterPro"/>
</dbReference>
<keyword evidence="10" id="KW-1015">Disulfide bond</keyword>
<evidence type="ECO:0000256" key="1">
    <source>
        <dbReference type="ARBA" id="ARBA00010180"/>
    </source>
</evidence>
<dbReference type="PANTHER" id="PTHR18945">
    <property type="entry name" value="NEUROTRANSMITTER GATED ION CHANNEL"/>
    <property type="match status" value="1"/>
</dbReference>
<dbReference type="PRINTS" id="PR01160">
    <property type="entry name" value="GABAARBETA"/>
</dbReference>
<dbReference type="InterPro" id="IPR036734">
    <property type="entry name" value="Neur_chan_lig-bd_sf"/>
</dbReference>
<evidence type="ECO:0000256" key="8">
    <source>
        <dbReference type="ARBA" id="ARBA00023065"/>
    </source>
</evidence>
<dbReference type="KEGG" id="dsi:Dsimw501_GD12940"/>
<feature type="domain" description="Neurotransmitter-gated ion-channel transmembrane" evidence="24">
    <location>
        <begin position="274"/>
        <end position="560"/>
    </location>
</feature>
<dbReference type="InterPro" id="IPR006028">
    <property type="entry name" value="GABAA/Glycine_rcpt"/>
</dbReference>
<keyword evidence="2 21" id="KW-0813">Transport</keyword>
<evidence type="ECO:0000259" key="23">
    <source>
        <dbReference type="Pfam" id="PF02931"/>
    </source>
</evidence>
<keyword evidence="11" id="KW-0675">Receptor</keyword>
<evidence type="ECO:0000256" key="18">
    <source>
        <dbReference type="ARBA" id="ARBA00034104"/>
    </source>
</evidence>
<dbReference type="NCBIfam" id="TIGR00860">
    <property type="entry name" value="LIC"/>
    <property type="match status" value="1"/>
</dbReference>
<dbReference type="FunFam" id="2.70.170.10:FF:000021">
    <property type="entry name" value="Gamma-aminobutyric acid receptor isoform 3b"/>
    <property type="match status" value="1"/>
</dbReference>
<sequence length="580" mass="62883">MSDSKMDKLARMAPLPRTPLLTIWLAINMALIAQETGHKRIHTVQAATGGGSMLGDVNISAILDSFSVSYDKRVRPNYGGPPVEVGVTMYVLSISSVSEVLMDFTLDFYFRQFWTDPRLAYRKRPGVETLSVGSEFIKNIWVPDTFFVNEKQSYFHIATTSNEFIRVHHSGSITRSIRLTITASCPMNLQYFPMDRQLCHIEIESFGYTMRDIRYKWNEGPNSVGVSSEVSLPQFKVLGHRQRAMEISLTTGNYSRLACEIQFVRSMGYYLIQIYIPSGLIVIISWVSFWLNRNATPARVALGVTTVLTMTTLMSSTNAALPKISYVKSIDVYLGTCFVMVFASLLEYATVGYMAKRIQMRKQRFMAIQKIAEQKKQQLDGANQQQANPNPNANVGGPGGVGVGPGGPGGPGGGVNVGVGMGMGPEHGHGHGHHAHSHGHPHAPKQTEVRFKVHDPKAHSKGGTLENTVNGGRGGPQSHGPGPGQGGGPPGGGGGGGGGGGPPEGGGDPEAAVPAHLLHPGKVKKVKDINKLLGITPSDIDKYSRIVFPVCFVCFNLMYWIIYLHVSDVVADDLVLLGEE</sequence>
<dbReference type="GO" id="GO:0034707">
    <property type="term" value="C:chloride channel complex"/>
    <property type="evidence" value="ECO:0007669"/>
    <property type="project" value="UniProtKB-KW"/>
</dbReference>
<keyword evidence="5" id="KW-0732">Signal</keyword>
<comment type="similarity">
    <text evidence="1">Belongs to the ligand-gated ion channel (TC 1.A.9) family. Gamma-aminobutyric acid receptor (TC 1.A.9.5) subfamily.</text>
</comment>
<evidence type="ECO:0000256" key="19">
    <source>
        <dbReference type="ARBA" id="ARBA00071250"/>
    </source>
</evidence>
<evidence type="ECO:0000256" key="5">
    <source>
        <dbReference type="ARBA" id="ARBA00022729"/>
    </source>
</evidence>
<evidence type="ECO:0000256" key="17">
    <source>
        <dbReference type="ARBA" id="ARBA00023303"/>
    </source>
</evidence>
<feature type="region of interest" description="Disordered" evidence="22">
    <location>
        <begin position="376"/>
        <end position="514"/>
    </location>
</feature>
<dbReference type="InterPro" id="IPR002289">
    <property type="entry name" value="GABAAb_rcpt"/>
</dbReference>
<comment type="subcellular location">
    <subcellularLocation>
        <location evidence="18">Postsynaptic cell membrane</location>
        <topology evidence="18">Multi-pass membrane protein</topology>
    </subcellularLocation>
</comment>
<dbReference type="InterPro" id="IPR018000">
    <property type="entry name" value="Neurotransmitter_ion_chnl_CS"/>
</dbReference>
<evidence type="ECO:0000259" key="24">
    <source>
        <dbReference type="Pfam" id="PF02932"/>
    </source>
</evidence>
<evidence type="ECO:0000256" key="2">
    <source>
        <dbReference type="ARBA" id="ARBA00022448"/>
    </source>
</evidence>
<keyword evidence="3" id="KW-1003">Cell membrane</keyword>
<dbReference type="PRINTS" id="PR00252">
    <property type="entry name" value="NRIONCHANNEL"/>
</dbReference>
<keyword evidence="9 21" id="KW-0472">Membrane</keyword>
<feature type="compositionally biased region" description="Basic and acidic residues" evidence="22">
    <location>
        <begin position="445"/>
        <end position="458"/>
    </location>
</feature>
<dbReference type="InterPro" id="IPR006029">
    <property type="entry name" value="Neurotrans-gated_channel_TM"/>
</dbReference>
<dbReference type="InterPro" id="IPR006201">
    <property type="entry name" value="Neur_channel"/>
</dbReference>
<evidence type="ECO:0000256" key="9">
    <source>
        <dbReference type="ARBA" id="ARBA00023136"/>
    </source>
</evidence>
<dbReference type="Gene3D" id="2.70.170.10">
    <property type="entry name" value="Neurotransmitter-gated ion-channel ligand-binding domain"/>
    <property type="match status" value="1"/>
</dbReference>
<keyword evidence="4 21" id="KW-0812">Transmembrane</keyword>
<evidence type="ECO:0000256" key="12">
    <source>
        <dbReference type="ARBA" id="ARBA00023173"/>
    </source>
</evidence>
<dbReference type="AlphaFoldDB" id="A0A0J9RSB1"/>
<keyword evidence="13" id="KW-0325">Glycoprotein</keyword>
<keyword evidence="17 21" id="KW-0407">Ion channel</keyword>
<evidence type="ECO:0000256" key="15">
    <source>
        <dbReference type="ARBA" id="ARBA00023257"/>
    </source>
</evidence>
<evidence type="ECO:0000256" key="16">
    <source>
        <dbReference type="ARBA" id="ARBA00023286"/>
    </source>
</evidence>
<keyword evidence="6 21" id="KW-1133">Transmembrane helix</keyword>
<evidence type="ECO:0000313" key="25">
    <source>
        <dbReference type="EMBL" id="KMY98567.1"/>
    </source>
</evidence>
<evidence type="ECO:0000256" key="22">
    <source>
        <dbReference type="SAM" id="MobiDB-lite"/>
    </source>
</evidence>
<evidence type="ECO:0000256" key="10">
    <source>
        <dbReference type="ARBA" id="ARBA00023157"/>
    </source>
</evidence>
<dbReference type="FunFam" id="1.20.58.390:FF:000057">
    <property type="entry name" value="Resistance to dieldrin, isoform E"/>
    <property type="match status" value="1"/>
</dbReference>
<evidence type="ECO:0000256" key="7">
    <source>
        <dbReference type="ARBA" id="ARBA00023018"/>
    </source>
</evidence>
<dbReference type="CDD" id="cd19008">
    <property type="entry name" value="LGIC_ECD_GABAR_RDL-like"/>
    <property type="match status" value="1"/>
</dbReference>
<dbReference type="InterPro" id="IPR006202">
    <property type="entry name" value="Neur_chan_lig-bd"/>
</dbReference>
<accession>A0A0J9RSB1</accession>
<evidence type="ECO:0000256" key="14">
    <source>
        <dbReference type="ARBA" id="ARBA00023214"/>
    </source>
</evidence>
<feature type="transmembrane region" description="Helical" evidence="21">
    <location>
        <begin position="333"/>
        <end position="355"/>
    </location>
</feature>
<keyword evidence="16" id="KW-1071">Ligand-gated ion channel</keyword>
<keyword evidence="12" id="KW-0869">Chloride channel</keyword>
<keyword evidence="14" id="KW-0868">Chloride</keyword>
<dbReference type="PROSITE" id="PS00236">
    <property type="entry name" value="NEUROTR_ION_CHANNEL"/>
    <property type="match status" value="1"/>
</dbReference>
<reference evidence="25" key="2">
    <citation type="submission" date="2014-06" db="EMBL/GenBank/DDBJ databases">
        <authorList>
            <person name="Hu T."/>
            <person name="Eisen M.B."/>
            <person name="Thornton K.R."/>
            <person name="Andolfatto P."/>
        </authorList>
    </citation>
    <scope>NUCLEOTIDE SEQUENCE</scope>
    <source>
        <strain evidence="25">W501</strain>
    </source>
</reference>
<feature type="compositionally biased region" description="Low complexity" evidence="22">
    <location>
        <begin position="381"/>
        <end position="395"/>
    </location>
</feature>
<feature type="compositionally biased region" description="Basic residues" evidence="22">
    <location>
        <begin position="430"/>
        <end position="443"/>
    </location>
</feature>
<dbReference type="SUPFAM" id="SSF63712">
    <property type="entry name" value="Nicotinic receptor ligand binding domain-like"/>
    <property type="match status" value="1"/>
</dbReference>
<dbReference type="GO" id="GO:0045211">
    <property type="term" value="C:postsynaptic membrane"/>
    <property type="evidence" value="ECO:0007669"/>
    <property type="project" value="UniProtKB-SubCell"/>
</dbReference>
<dbReference type="GO" id="GO:0005230">
    <property type="term" value="F:extracellular ligand-gated monoatomic ion channel activity"/>
    <property type="evidence" value="ECO:0007669"/>
    <property type="project" value="InterPro"/>
</dbReference>
<dbReference type="Pfam" id="PF02932">
    <property type="entry name" value="Neur_chan_memb"/>
    <property type="match status" value="1"/>
</dbReference>
<dbReference type="PRINTS" id="PR00253">
    <property type="entry name" value="GABAARECEPTR"/>
</dbReference>